<dbReference type="Proteomes" id="UP000003027">
    <property type="component" value="Unassembled WGS sequence"/>
</dbReference>
<evidence type="ECO:0000313" key="3">
    <source>
        <dbReference type="Proteomes" id="UP000003027"/>
    </source>
</evidence>
<dbReference type="InterPro" id="IPR000198">
    <property type="entry name" value="RhoGAP_dom"/>
</dbReference>
<sequence length="316" mass="35599">MNLYLNNNTKHYYSADKLNDHCKKQEKISLKTALLEGGGICRIHNTTKNREIESDPDFRTTMDKRIDNALFDDDITIKHDDVAMEKKGSFSIGGIIKSIKSITSFTSFITKSFRLFSAFSTNIENKAPPTDNKIEIQEKAVSNLTRLIDCTLNNESFLAKNGIFRIPPSPASNQSIQKALESNNEEQLTTLQIENDFHDAVATNIKDNLELALSDADKENLHEMVVAYDLTEADNKKEFLPKTSELPLPLQKLIPLLAKTTSNAKNQMDAINLAKIIAPRIQPESVLNHIISIAKVMENEKYYTSFLSDLINDYGK</sequence>
<dbReference type="Pfam" id="PF00620">
    <property type="entry name" value="RhoGAP"/>
    <property type="match status" value="1"/>
</dbReference>
<name>A0ABP2EHC3_YERMW</name>
<evidence type="ECO:0000313" key="2">
    <source>
        <dbReference type="EMBL" id="EEQ11882.1"/>
    </source>
</evidence>
<organism evidence="2 3">
    <name type="scientific">Yersinia mollaretii (strain ATCC 43969 / DSM 18520 / CIP 103324 / CNY 7263 / WAIP 204)</name>
    <dbReference type="NCBI Taxonomy" id="349967"/>
    <lineage>
        <taxon>Bacteria</taxon>
        <taxon>Pseudomonadati</taxon>
        <taxon>Pseudomonadota</taxon>
        <taxon>Gammaproteobacteria</taxon>
        <taxon>Enterobacterales</taxon>
        <taxon>Yersiniaceae</taxon>
        <taxon>Yersinia</taxon>
    </lineage>
</organism>
<feature type="domain" description="Rho-GAP" evidence="1">
    <location>
        <begin position="158"/>
        <end position="282"/>
    </location>
</feature>
<reference evidence="2" key="1">
    <citation type="submission" date="2008-12" db="EMBL/GenBank/DDBJ databases">
        <title>Annotation of the Yersinia mollaretii ATCC 43969 genome.</title>
        <authorList>
            <person name="Read T.D."/>
            <person name="Akmal A."/>
            <person name="Bishop-Lilly K."/>
            <person name="Chen P.E."/>
            <person name="Cook C."/>
            <person name="Kiley M.P."/>
            <person name="Lentz S."/>
            <person name="Mateczun A."/>
            <person name="Nagarajan N."/>
            <person name="Nolan N."/>
            <person name="Osborne B.I."/>
            <person name="Pop M."/>
            <person name="Sozhamannan S."/>
            <person name="Stewart A.C."/>
            <person name="Sulakvelidze A."/>
            <person name="Thomason B."/>
            <person name="Willner K."/>
            <person name="Zwick M.E."/>
        </authorList>
    </citation>
    <scope>NUCLEOTIDE SEQUENCE [LARGE SCALE GENOMIC DNA]</scope>
    <source>
        <strain evidence="2">ATCC 43969</strain>
    </source>
</reference>
<dbReference type="SUPFAM" id="SSF48350">
    <property type="entry name" value="GTPase activation domain, GAP"/>
    <property type="match status" value="1"/>
</dbReference>
<comment type="caution">
    <text evidence="2">The sequence shown here is derived from an EMBL/GenBank/DDBJ whole genome shotgun (WGS) entry which is preliminary data.</text>
</comment>
<dbReference type="InterPro" id="IPR008936">
    <property type="entry name" value="Rho_GTPase_activation_prot"/>
</dbReference>
<protein>
    <recommendedName>
        <fullName evidence="1">Rho-GAP domain-containing protein</fullName>
    </recommendedName>
</protein>
<keyword evidence="3" id="KW-1185">Reference proteome</keyword>
<dbReference type="RefSeq" id="WP_004874023.1">
    <property type="nucleotide sequence ID" value="NZ_AALD02000005.1"/>
</dbReference>
<gene>
    <name evidence="2" type="ORF">ymoll0001_4700</name>
</gene>
<evidence type="ECO:0000259" key="1">
    <source>
        <dbReference type="Pfam" id="PF00620"/>
    </source>
</evidence>
<accession>A0ABP2EHC3</accession>
<proteinExistence type="predicted"/>
<dbReference type="Gene3D" id="1.10.555.10">
    <property type="entry name" value="Rho GTPase activation protein"/>
    <property type="match status" value="1"/>
</dbReference>
<dbReference type="EMBL" id="AALD02000005">
    <property type="protein sequence ID" value="EEQ11882.1"/>
    <property type="molecule type" value="Genomic_DNA"/>
</dbReference>